<evidence type="ECO:0000313" key="3">
    <source>
        <dbReference type="Proteomes" id="UP000022910"/>
    </source>
</evidence>
<gene>
    <name evidence="2" type="ORF">RirG_057210</name>
</gene>
<name>A0A015JW66_RHIIW</name>
<dbReference type="InterPro" id="IPR029063">
    <property type="entry name" value="SAM-dependent_MTases_sf"/>
</dbReference>
<keyword evidence="3" id="KW-1185">Reference proteome</keyword>
<dbReference type="STRING" id="1432141.A0A015JW66"/>
<sequence length="238" mass="27439">MSTRKIFLPHPHNYTNDKDNILDYAETLMNFCKKYSKLADAHIVDFFIKNTWEEVIPEEWTDAFKVEYMSESENGITEEGEEKKFMNKMIRLASFCEYEYYKDLQIECEESIDKRILPGMNEKKLHEVRILSCLIAKLTKENKISSIIDLGAGQGYLSRVLAYTYNLCVFAVDASNIQTCGAQKYQFRTEKSLGLLRKGKKEVDDKSNELISEKKGGLTHVTQHVTTETLTNLISSSK</sequence>
<evidence type="ECO:0000259" key="1">
    <source>
        <dbReference type="Pfam" id="PF13679"/>
    </source>
</evidence>
<organism evidence="2 3">
    <name type="scientific">Rhizophagus irregularis (strain DAOM 197198w)</name>
    <name type="common">Glomus intraradices</name>
    <dbReference type="NCBI Taxonomy" id="1432141"/>
    <lineage>
        <taxon>Eukaryota</taxon>
        <taxon>Fungi</taxon>
        <taxon>Fungi incertae sedis</taxon>
        <taxon>Mucoromycota</taxon>
        <taxon>Glomeromycotina</taxon>
        <taxon>Glomeromycetes</taxon>
        <taxon>Glomerales</taxon>
        <taxon>Glomeraceae</taxon>
        <taxon>Rhizophagus</taxon>
    </lineage>
</organism>
<evidence type="ECO:0000313" key="2">
    <source>
        <dbReference type="EMBL" id="EXX73792.1"/>
    </source>
</evidence>
<dbReference type="SUPFAM" id="SSF53335">
    <property type="entry name" value="S-adenosyl-L-methionine-dependent methyltransferases"/>
    <property type="match status" value="1"/>
</dbReference>
<dbReference type="Proteomes" id="UP000022910">
    <property type="component" value="Unassembled WGS sequence"/>
</dbReference>
<dbReference type="EMBL" id="JEMT01013693">
    <property type="protein sequence ID" value="EXX73792.1"/>
    <property type="molecule type" value="Genomic_DNA"/>
</dbReference>
<proteinExistence type="predicted"/>
<reference evidence="2 3" key="1">
    <citation type="submission" date="2014-02" db="EMBL/GenBank/DDBJ databases">
        <title>Single nucleus genome sequencing reveals high similarity among nuclei of an endomycorrhizal fungus.</title>
        <authorList>
            <person name="Lin K."/>
            <person name="Geurts R."/>
            <person name="Zhang Z."/>
            <person name="Limpens E."/>
            <person name="Saunders D.G."/>
            <person name="Mu D."/>
            <person name="Pang E."/>
            <person name="Cao H."/>
            <person name="Cha H."/>
            <person name="Lin T."/>
            <person name="Zhou Q."/>
            <person name="Shang Y."/>
            <person name="Li Y."/>
            <person name="Ivanov S."/>
            <person name="Sharma T."/>
            <person name="Velzen R.V."/>
            <person name="Ruijter N.D."/>
            <person name="Aanen D.K."/>
            <person name="Win J."/>
            <person name="Kamoun S."/>
            <person name="Bisseling T."/>
            <person name="Huang S."/>
        </authorList>
    </citation>
    <scope>NUCLEOTIDE SEQUENCE [LARGE SCALE GENOMIC DNA]</scope>
    <source>
        <strain evidence="3">DAOM197198w</strain>
    </source>
</reference>
<dbReference type="InterPro" id="IPR052220">
    <property type="entry name" value="METTL25"/>
</dbReference>
<dbReference type="PANTHER" id="PTHR12496:SF0">
    <property type="entry name" value="METHYLTRANSFERASE DOMAIN-CONTAINING PROTEIN"/>
    <property type="match status" value="1"/>
</dbReference>
<dbReference type="Pfam" id="PF13679">
    <property type="entry name" value="Methyltransf_32"/>
    <property type="match status" value="1"/>
</dbReference>
<dbReference type="HOGENOM" id="CLU_1166380_0_0_1"/>
<dbReference type="OrthoDB" id="10258156at2759"/>
<dbReference type="AlphaFoldDB" id="A0A015JW66"/>
<protein>
    <recommendedName>
        <fullName evidence="1">Methyltransferase domain-containing protein</fullName>
    </recommendedName>
</protein>
<dbReference type="PANTHER" id="PTHR12496">
    <property type="entry name" value="CGI-41 METHYLTRANSFERASE"/>
    <property type="match status" value="1"/>
</dbReference>
<accession>A0A015JW66</accession>
<comment type="caution">
    <text evidence="2">The sequence shown here is derived from an EMBL/GenBank/DDBJ whole genome shotgun (WGS) entry which is preliminary data.</text>
</comment>
<feature type="domain" description="Methyltransferase" evidence="1">
    <location>
        <begin position="123"/>
        <end position="190"/>
    </location>
</feature>
<dbReference type="InterPro" id="IPR025714">
    <property type="entry name" value="Methyltranfer_dom"/>
</dbReference>